<dbReference type="OrthoDB" id="9791791at2"/>
<gene>
    <name evidence="2" type="ORF">ERS672216_00662</name>
</gene>
<evidence type="ECO:0000313" key="3">
    <source>
        <dbReference type="Proteomes" id="UP000069632"/>
    </source>
</evidence>
<keyword evidence="1" id="KW-0812">Transmembrane</keyword>
<keyword evidence="1" id="KW-1133">Transmembrane helix</keyword>
<dbReference type="AlphaFoldDB" id="A0A128EEN1"/>
<protein>
    <submittedName>
        <fullName evidence="2">Uncharacterized protein</fullName>
    </submittedName>
</protein>
<keyword evidence="1" id="KW-0472">Membrane</keyword>
<proteinExistence type="predicted"/>
<dbReference type="Proteomes" id="UP000069632">
    <property type="component" value="Unassembled WGS sequence"/>
</dbReference>
<reference evidence="2 3" key="1">
    <citation type="submission" date="2016-02" db="EMBL/GenBank/DDBJ databases">
        <authorList>
            <consortium name="Pathogen Informatics"/>
        </authorList>
    </citation>
    <scope>NUCLEOTIDE SEQUENCE [LARGE SCALE GENOMIC DNA]</scope>
    <source>
        <strain evidence="2 3">RC20</strain>
    </source>
</reference>
<keyword evidence="3" id="KW-1185">Reference proteome</keyword>
<accession>A0A128EEN1</accession>
<organism evidence="2 3">
    <name type="scientific">Campylobacter geochelonis</name>
    <dbReference type="NCBI Taxonomy" id="1780362"/>
    <lineage>
        <taxon>Bacteria</taxon>
        <taxon>Pseudomonadati</taxon>
        <taxon>Campylobacterota</taxon>
        <taxon>Epsilonproteobacteria</taxon>
        <taxon>Campylobacterales</taxon>
        <taxon>Campylobacteraceae</taxon>
        <taxon>Campylobacter</taxon>
    </lineage>
</organism>
<feature type="transmembrane region" description="Helical" evidence="1">
    <location>
        <begin position="18"/>
        <end position="38"/>
    </location>
</feature>
<dbReference type="RefSeq" id="WP_075494779.1">
    <property type="nucleotide sequence ID" value="NZ_CP053844.1"/>
</dbReference>
<name>A0A128EEN1_9BACT</name>
<dbReference type="EMBL" id="FIZP01000002">
    <property type="protein sequence ID" value="CZE46997.1"/>
    <property type="molecule type" value="Genomic_DNA"/>
</dbReference>
<sequence length="125" mass="14424">MQGLKDIKGIVGLQASPLYLIILVVVVLLVVVLLAVFLKPKKRKKVKKTQKQIAYEKLKNIDFSDTKQAVYDFSQNYAFFVNQSNKVEFESFEKELEIYKYKKDIPNLSQDDKDKIKSFVGAIKC</sequence>
<evidence type="ECO:0000313" key="2">
    <source>
        <dbReference type="EMBL" id="CZE46997.1"/>
    </source>
</evidence>
<evidence type="ECO:0000256" key="1">
    <source>
        <dbReference type="SAM" id="Phobius"/>
    </source>
</evidence>